<sequence>MKSTKLALAVLMLVGLGRVQAQEYAFKVLVNKGKNELKSGSAWQPLKVGANLKPADELKLSENAYIGLVTPAGRPFEVKKPAGTYKVIDFAKQVKPEASVLNKYTDFVLSSATSPKNSLAATGAVDRGFDRIEINLPGADHADVFGNKVIISWNDEKKVKPYIVTFNTMFGDELVTRETSDTWLEIDLSDPVFGPENNIVVNVTSKTDKNQKSKDYTLKKVSKANRDKLKATYAELAAATSEHTAINKLYQAGFFEQNNLLIDAGTALQEAAKIEPAYQQAYTDFLVRNNIKKLVKK</sequence>
<reference evidence="2 3" key="1">
    <citation type="submission" date="2016-11" db="EMBL/GenBank/DDBJ databases">
        <authorList>
            <person name="Jaros S."/>
            <person name="Januszkiewicz K."/>
            <person name="Wedrychowicz H."/>
        </authorList>
    </citation>
    <scope>NUCLEOTIDE SEQUENCE [LARGE SCALE GENOMIC DNA]</scope>
    <source>
        <strain evidence="2 3">DSM 24574</strain>
    </source>
</reference>
<keyword evidence="3" id="KW-1185">Reference proteome</keyword>
<feature type="chain" id="PRO_5012025171" description="Tetratricopeptide repeat protein" evidence="1">
    <location>
        <begin position="22"/>
        <end position="297"/>
    </location>
</feature>
<evidence type="ECO:0008006" key="4">
    <source>
        <dbReference type="Google" id="ProtNLM"/>
    </source>
</evidence>
<evidence type="ECO:0000313" key="3">
    <source>
        <dbReference type="Proteomes" id="UP000184212"/>
    </source>
</evidence>
<evidence type="ECO:0000313" key="2">
    <source>
        <dbReference type="EMBL" id="SHG88953.1"/>
    </source>
</evidence>
<name>A0A1M5NJ07_9BACT</name>
<dbReference type="STRING" id="947013.SAMN04488109_2344"/>
<dbReference type="EMBL" id="FQWQ01000001">
    <property type="protein sequence ID" value="SHG88953.1"/>
    <property type="molecule type" value="Genomic_DNA"/>
</dbReference>
<dbReference type="AlphaFoldDB" id="A0A1M5NJ07"/>
<dbReference type="RefSeq" id="WP_073133840.1">
    <property type="nucleotide sequence ID" value="NZ_FQWQ01000001.1"/>
</dbReference>
<protein>
    <recommendedName>
        <fullName evidence="4">Tetratricopeptide repeat protein</fullName>
    </recommendedName>
</protein>
<keyword evidence="1" id="KW-0732">Signal</keyword>
<feature type="signal peptide" evidence="1">
    <location>
        <begin position="1"/>
        <end position="21"/>
    </location>
</feature>
<proteinExistence type="predicted"/>
<dbReference type="OrthoDB" id="977247at2"/>
<dbReference type="Proteomes" id="UP000184212">
    <property type="component" value="Unassembled WGS sequence"/>
</dbReference>
<accession>A0A1M5NJ07</accession>
<gene>
    <name evidence="2" type="ORF">SAMN04488109_2344</name>
</gene>
<evidence type="ECO:0000256" key="1">
    <source>
        <dbReference type="SAM" id="SignalP"/>
    </source>
</evidence>
<organism evidence="2 3">
    <name type="scientific">Chryseolinea serpens</name>
    <dbReference type="NCBI Taxonomy" id="947013"/>
    <lineage>
        <taxon>Bacteria</taxon>
        <taxon>Pseudomonadati</taxon>
        <taxon>Bacteroidota</taxon>
        <taxon>Cytophagia</taxon>
        <taxon>Cytophagales</taxon>
        <taxon>Fulvivirgaceae</taxon>
        <taxon>Chryseolinea</taxon>
    </lineage>
</organism>